<dbReference type="Pfam" id="PF01075">
    <property type="entry name" value="Glyco_transf_9"/>
    <property type="match status" value="1"/>
</dbReference>
<dbReference type="NCBIfam" id="TIGR02195">
    <property type="entry name" value="heptsyl_trn_II"/>
    <property type="match status" value="1"/>
</dbReference>
<dbReference type="PANTHER" id="PTHR30160:SF7">
    <property type="entry name" value="ADP-HEPTOSE--LPS HEPTOSYLTRANSFERASE 2"/>
    <property type="match status" value="1"/>
</dbReference>
<dbReference type="Proteomes" id="UP000243416">
    <property type="component" value="Unassembled WGS sequence"/>
</dbReference>
<keyword evidence="2 6" id="KW-0808">Transferase</keyword>
<dbReference type="AlphaFoldDB" id="A0A656Z7Z1"/>
<dbReference type="GO" id="GO:0009244">
    <property type="term" value="P:lipopolysaccharide core region biosynthetic process"/>
    <property type="evidence" value="ECO:0007669"/>
    <property type="project" value="TreeGrafter"/>
</dbReference>
<evidence type="ECO:0000256" key="4">
    <source>
        <dbReference type="ARBA" id="ARBA00044042"/>
    </source>
</evidence>
<dbReference type="Gene3D" id="3.40.50.2000">
    <property type="entry name" value="Glycogen Phosphorylase B"/>
    <property type="match status" value="2"/>
</dbReference>
<protein>
    <recommendedName>
        <fullName evidence="4">lipopolysaccharide heptosyltransferase II</fullName>
        <ecNumber evidence="4">2.4.99.24</ecNumber>
    </recommendedName>
</protein>
<dbReference type="InterPro" id="IPR002201">
    <property type="entry name" value="Glyco_trans_9"/>
</dbReference>
<dbReference type="InterPro" id="IPR051199">
    <property type="entry name" value="LPS_LOS_Heptosyltrfase"/>
</dbReference>
<dbReference type="EC" id="2.4.99.24" evidence="4"/>
<dbReference type="FunFam" id="3.40.50.2000:FF:000023">
    <property type="entry name" value="ADP-heptose--LPS heptosyltransferase II"/>
    <property type="match status" value="1"/>
</dbReference>
<dbReference type="GO" id="GO:0008713">
    <property type="term" value="F:ADP-heptose-lipopolysaccharide heptosyltransferase activity"/>
    <property type="evidence" value="ECO:0007669"/>
    <property type="project" value="UniProtKB-EC"/>
</dbReference>
<reference evidence="6 7" key="1">
    <citation type="journal article" date="2016" name="ISME J.">
        <title>Integrated multi-omics analyses reveal the biochemical mechanisms and phylogenetic relevance of anaerobic androgen biodegradation in the environment.</title>
        <authorList>
            <person name="Yang F.C."/>
            <person name="Chen Y.L."/>
            <person name="Tang S.L."/>
            <person name="Yu C.P."/>
            <person name="Wang P.H."/>
            <person name="Ismail W."/>
            <person name="Wang C.H."/>
            <person name="Ding J.Y."/>
            <person name="Yang C.Y."/>
            <person name="Yang C.Y."/>
            <person name="Chiang Y.R."/>
        </authorList>
    </citation>
    <scope>NUCLEOTIDE SEQUENCE [LARGE SCALE GENOMIC DNA]</scope>
    <source>
        <strain evidence="6 7">DSM 13999</strain>
    </source>
</reference>
<evidence type="ECO:0000313" key="7">
    <source>
        <dbReference type="Proteomes" id="UP000243416"/>
    </source>
</evidence>
<dbReference type="CDD" id="cd03789">
    <property type="entry name" value="GT9_LPS_heptosyltransferase"/>
    <property type="match status" value="1"/>
</dbReference>
<proteinExistence type="inferred from homology"/>
<evidence type="ECO:0000256" key="5">
    <source>
        <dbReference type="ARBA" id="ARBA00047503"/>
    </source>
</evidence>
<dbReference type="SUPFAM" id="SSF53756">
    <property type="entry name" value="UDP-Glycosyltransferase/glycogen phosphorylase"/>
    <property type="match status" value="1"/>
</dbReference>
<accession>A0A656Z7Z1</accession>
<dbReference type="EMBL" id="LFZK01000001">
    <property type="protein sequence ID" value="KYC29157.1"/>
    <property type="molecule type" value="Genomic_DNA"/>
</dbReference>
<dbReference type="OrthoDB" id="9797795at2"/>
<dbReference type="InterPro" id="IPR011910">
    <property type="entry name" value="RfaF"/>
</dbReference>
<dbReference type="PANTHER" id="PTHR30160">
    <property type="entry name" value="TETRAACYLDISACCHARIDE 4'-KINASE-RELATED"/>
    <property type="match status" value="1"/>
</dbReference>
<keyword evidence="1" id="KW-0328">Glycosyltransferase</keyword>
<organism evidence="6 7">
    <name type="scientific">Sterolibacterium denitrificans</name>
    <dbReference type="NCBI Taxonomy" id="157592"/>
    <lineage>
        <taxon>Bacteria</taxon>
        <taxon>Pseudomonadati</taxon>
        <taxon>Pseudomonadota</taxon>
        <taxon>Betaproteobacteria</taxon>
        <taxon>Nitrosomonadales</taxon>
        <taxon>Sterolibacteriaceae</taxon>
        <taxon>Sterolibacterium</taxon>
    </lineage>
</organism>
<evidence type="ECO:0000256" key="2">
    <source>
        <dbReference type="ARBA" id="ARBA00022679"/>
    </source>
</evidence>
<gene>
    <name evidence="6" type="ORF">ACY05_00855</name>
</gene>
<evidence type="ECO:0000256" key="1">
    <source>
        <dbReference type="ARBA" id="ARBA00022676"/>
    </source>
</evidence>
<evidence type="ECO:0000313" key="6">
    <source>
        <dbReference type="EMBL" id="KYC29157.1"/>
    </source>
</evidence>
<keyword evidence="7" id="KW-1185">Reference proteome</keyword>
<sequence>MRILIVAPSWIGDTILAQPLFMRLHEKHRDLALDVLAPPWTAPLLARMPEVRKVLGNPFAHGEFNLAARWRLGRELRSERYDEAIILPNSWKSALSPFFAGIPLRTGYSGEARVGLLNRRHILDRNGLPQLAQRYAQLAEAPGAAPNAQALPQIHLSSSRAQQDAVRAALGLPLDAAPAIFCPGAEFGPAKRWPSRHFAALARLLAVDGIPVWLLGSNKDTTLGDGIAQMSQGHALNLCGRTTLEQAIDLIAGARLVVSNDSGLMHVAAALARPLYALYGSSSPIYTPPLSAHARIISLHVDCSPCFKRACPLGHFKCMEELKAELVLNEIHRTDTDRG</sequence>
<evidence type="ECO:0000256" key="3">
    <source>
        <dbReference type="ARBA" id="ARBA00043995"/>
    </source>
</evidence>
<dbReference type="GO" id="GO:0005829">
    <property type="term" value="C:cytosol"/>
    <property type="evidence" value="ECO:0007669"/>
    <property type="project" value="TreeGrafter"/>
</dbReference>
<comment type="similarity">
    <text evidence="3">Belongs to the glycosyltransferase 9 family.</text>
</comment>
<name>A0A656Z7Z1_9PROT</name>
<comment type="catalytic activity">
    <reaction evidence="5">
        <text>an L-alpha-D-Hep-(1-&gt;5)-[alpha-Kdo-(2-&gt;4)]-alpha-Kdo-(2-&gt;6)-lipid A + ADP-L-glycero-beta-D-manno-heptose = an L-alpha-D-Hep-(1-&gt;3)-L-alpha-D-Hep-(1-&gt;5)-[alpha-Kdo-(2-&gt;4)]-alpha-Kdo-(2-&gt;6)-lipid A + ADP + H(+)</text>
        <dbReference type="Rhea" id="RHEA:74071"/>
        <dbReference type="ChEBI" id="CHEBI:15378"/>
        <dbReference type="ChEBI" id="CHEBI:61506"/>
        <dbReference type="ChEBI" id="CHEBI:193068"/>
        <dbReference type="ChEBI" id="CHEBI:193069"/>
        <dbReference type="ChEBI" id="CHEBI:456216"/>
        <dbReference type="EC" id="2.4.99.24"/>
    </reaction>
</comment>
<dbReference type="RefSeq" id="WP_067169497.1">
    <property type="nucleotide sequence ID" value="NZ_LFZK01000001.1"/>
</dbReference>
<comment type="caution">
    <text evidence="6">The sequence shown here is derived from an EMBL/GenBank/DDBJ whole genome shotgun (WGS) entry which is preliminary data.</text>
</comment>